<dbReference type="GO" id="GO:0004842">
    <property type="term" value="F:ubiquitin-protein transferase activity"/>
    <property type="evidence" value="ECO:0000318"/>
    <property type="project" value="GO_Central"/>
</dbReference>
<evidence type="ECO:0000256" key="2">
    <source>
        <dbReference type="ARBA" id="ARBA00022723"/>
    </source>
</evidence>
<dbReference type="FunFam" id="3.40.50.10190:FF:000006">
    <property type="entry name" value="Breast cancer type 1 susceptibility protein homolog"/>
    <property type="match status" value="1"/>
</dbReference>
<dbReference type="InterPro" id="IPR012677">
    <property type="entry name" value="Nucleotide-bd_a/b_plait_sf"/>
</dbReference>
<keyword evidence="15" id="KW-1185">Reference proteome</keyword>
<keyword evidence="8" id="KW-0539">Nucleus</keyword>
<dbReference type="Gene3D" id="3.40.50.10190">
    <property type="entry name" value="BRCT domain"/>
    <property type="match status" value="1"/>
</dbReference>
<dbReference type="GO" id="GO:0070531">
    <property type="term" value="C:BRCA1-A complex"/>
    <property type="evidence" value="ECO:0000318"/>
    <property type="project" value="GO_Central"/>
</dbReference>
<dbReference type="PROSITE" id="PS50172">
    <property type="entry name" value="BRCT"/>
    <property type="match status" value="1"/>
</dbReference>
<dbReference type="Proteomes" id="UP000215914">
    <property type="component" value="Chromosome 9"/>
</dbReference>
<comment type="subcellular location">
    <subcellularLocation>
        <location evidence="1">Nucleus</location>
    </subcellularLocation>
</comment>
<dbReference type="Gramene" id="mRNA:HanXRQr2_Chr09g0376321">
    <property type="protein sequence ID" value="mRNA:HanXRQr2_Chr09g0376321"/>
    <property type="gene ID" value="HanXRQr2_Chr09g0376321"/>
</dbReference>
<keyword evidence="3" id="KW-0677">Repeat</keyword>
<dbReference type="SMART" id="SM00292">
    <property type="entry name" value="BRCT"/>
    <property type="match status" value="1"/>
</dbReference>
<evidence type="ECO:0000256" key="5">
    <source>
        <dbReference type="ARBA" id="ARBA00022771"/>
    </source>
</evidence>
<evidence type="ECO:0000313" key="14">
    <source>
        <dbReference type="EMBL" id="OTG14848.1"/>
    </source>
</evidence>
<feature type="transmembrane region" description="Helical" evidence="10">
    <location>
        <begin position="235"/>
        <end position="255"/>
    </location>
</feature>
<evidence type="ECO:0000256" key="9">
    <source>
        <dbReference type="PROSITE-ProRule" id="PRU00176"/>
    </source>
</evidence>
<dbReference type="PROSITE" id="PS50102">
    <property type="entry name" value="RRM"/>
    <property type="match status" value="1"/>
</dbReference>
<evidence type="ECO:0000313" key="13">
    <source>
        <dbReference type="EMBL" id="KAF5789870.1"/>
    </source>
</evidence>
<dbReference type="EMBL" id="MNCJ02000324">
    <property type="protein sequence ID" value="KAF5789870.1"/>
    <property type="molecule type" value="Genomic_DNA"/>
</dbReference>
<dbReference type="GO" id="GO:0003723">
    <property type="term" value="F:RNA binding"/>
    <property type="evidence" value="ECO:0007669"/>
    <property type="project" value="UniProtKB-UniRule"/>
</dbReference>
<dbReference type="SUPFAM" id="SSF52113">
    <property type="entry name" value="BRCT domain"/>
    <property type="match status" value="1"/>
</dbReference>
<organism evidence="14 15">
    <name type="scientific">Helianthus annuus</name>
    <name type="common">Common sunflower</name>
    <dbReference type="NCBI Taxonomy" id="4232"/>
    <lineage>
        <taxon>Eukaryota</taxon>
        <taxon>Viridiplantae</taxon>
        <taxon>Streptophyta</taxon>
        <taxon>Embryophyta</taxon>
        <taxon>Tracheophyta</taxon>
        <taxon>Spermatophyta</taxon>
        <taxon>Magnoliopsida</taxon>
        <taxon>eudicotyledons</taxon>
        <taxon>Gunneridae</taxon>
        <taxon>Pentapetalae</taxon>
        <taxon>asterids</taxon>
        <taxon>campanulids</taxon>
        <taxon>Asterales</taxon>
        <taxon>Asteraceae</taxon>
        <taxon>Asteroideae</taxon>
        <taxon>Heliantheae alliance</taxon>
        <taxon>Heliantheae</taxon>
        <taxon>Helianthus</taxon>
    </lineage>
</organism>
<keyword evidence="6" id="KW-0862">Zinc</keyword>
<evidence type="ECO:0000256" key="3">
    <source>
        <dbReference type="ARBA" id="ARBA00022737"/>
    </source>
</evidence>
<evidence type="ECO:0000313" key="15">
    <source>
        <dbReference type="Proteomes" id="UP000215914"/>
    </source>
</evidence>
<dbReference type="InterPro" id="IPR036420">
    <property type="entry name" value="BRCT_dom_sf"/>
</dbReference>
<reference evidence="14" key="2">
    <citation type="submission" date="2017-02" db="EMBL/GenBank/DDBJ databases">
        <title>Sunflower complete genome.</title>
        <authorList>
            <person name="Langlade N."/>
            <person name="Munos S."/>
        </authorList>
    </citation>
    <scope>NUCLEOTIDE SEQUENCE [LARGE SCALE GENOMIC DNA]</scope>
    <source>
        <tissue evidence="14">Leaves</tissue>
    </source>
</reference>
<evidence type="ECO:0000256" key="7">
    <source>
        <dbReference type="ARBA" id="ARBA00023204"/>
    </source>
</evidence>
<reference evidence="13" key="3">
    <citation type="submission" date="2020-06" db="EMBL/GenBank/DDBJ databases">
        <title>Helianthus annuus Genome sequencing and assembly Release 2.</title>
        <authorList>
            <person name="Gouzy J."/>
            <person name="Langlade N."/>
            <person name="Munos S."/>
        </authorList>
    </citation>
    <scope>NUCLEOTIDE SEQUENCE</scope>
    <source>
        <tissue evidence="13">Leaves</tissue>
    </source>
</reference>
<keyword evidence="10" id="KW-0812">Transmembrane</keyword>
<reference evidence="13 15" key="1">
    <citation type="journal article" date="2017" name="Nature">
        <title>The sunflower genome provides insights into oil metabolism, flowering and Asterid evolution.</title>
        <authorList>
            <person name="Badouin H."/>
            <person name="Gouzy J."/>
            <person name="Grassa C.J."/>
            <person name="Murat F."/>
            <person name="Staton S.E."/>
            <person name="Cottret L."/>
            <person name="Lelandais-Briere C."/>
            <person name="Owens G.L."/>
            <person name="Carrere S."/>
            <person name="Mayjonade B."/>
            <person name="Legrand L."/>
            <person name="Gill N."/>
            <person name="Kane N.C."/>
            <person name="Bowers J.E."/>
            <person name="Hubner S."/>
            <person name="Bellec A."/>
            <person name="Berard A."/>
            <person name="Berges H."/>
            <person name="Blanchet N."/>
            <person name="Boniface M.C."/>
            <person name="Brunel D."/>
            <person name="Catrice O."/>
            <person name="Chaidir N."/>
            <person name="Claudel C."/>
            <person name="Donnadieu C."/>
            <person name="Faraut T."/>
            <person name="Fievet G."/>
            <person name="Helmstetter N."/>
            <person name="King M."/>
            <person name="Knapp S.J."/>
            <person name="Lai Z."/>
            <person name="Le Paslier M.C."/>
            <person name="Lippi Y."/>
            <person name="Lorenzon L."/>
            <person name="Mandel J.R."/>
            <person name="Marage G."/>
            <person name="Marchand G."/>
            <person name="Marquand E."/>
            <person name="Bret-Mestries E."/>
            <person name="Morien E."/>
            <person name="Nambeesan S."/>
            <person name="Nguyen T."/>
            <person name="Pegot-Espagnet P."/>
            <person name="Pouilly N."/>
            <person name="Raftis F."/>
            <person name="Sallet E."/>
            <person name="Schiex T."/>
            <person name="Thomas J."/>
            <person name="Vandecasteele C."/>
            <person name="Vares D."/>
            <person name="Vear F."/>
            <person name="Vautrin S."/>
            <person name="Crespi M."/>
            <person name="Mangin B."/>
            <person name="Burke J.M."/>
            <person name="Salse J."/>
            <person name="Munos S."/>
            <person name="Vincourt P."/>
            <person name="Rieseberg L.H."/>
            <person name="Langlade N.B."/>
        </authorList>
    </citation>
    <scope>NUCLEOTIDE SEQUENCE [LARGE SCALE GENOMIC DNA]</scope>
    <source>
        <strain evidence="15">cv. SF193</strain>
        <tissue evidence="13">Leaves</tissue>
    </source>
</reference>
<dbReference type="InterPro" id="IPR031099">
    <property type="entry name" value="BRCA1-associated"/>
</dbReference>
<sequence>MKEAVDKSHELNLYVKNLDDTVTDESLREYFAPFGTITSCKILTELEKGSGFVAFSTSDETSRPLMEMNGKMIAGKPLYVALAQRKAKKIEGHDCRFVGTIFTDAFNCNGGKNLVLCGSALSAEQKFMMVDFAKTNGALVSKYWKDNVTHEIAVTDANGAFTRTLKVLMAILNGKWVVTMEWLMACVDAGRVVNEEPYEVCLDTHGCSSGPTAGRLRAQRLAAVEGVAQECGSRVVGHTWILGSIAVCSLLLLISRVQQCSIRFLRCLKLIFYACFGVFLSLGLEL</sequence>
<evidence type="ECO:0000259" key="12">
    <source>
        <dbReference type="PROSITE" id="PS50172"/>
    </source>
</evidence>
<feature type="domain" description="BRCT" evidence="12">
    <location>
        <begin position="111"/>
        <end position="200"/>
    </location>
</feature>
<feature type="domain" description="RRM" evidence="11">
    <location>
        <begin position="11"/>
        <end position="85"/>
    </location>
</feature>
<evidence type="ECO:0000256" key="4">
    <source>
        <dbReference type="ARBA" id="ARBA00022763"/>
    </source>
</evidence>
<keyword evidence="4" id="KW-0227">DNA damage</keyword>
<keyword evidence="2" id="KW-0479">Metal-binding</keyword>
<dbReference type="GO" id="GO:0008270">
    <property type="term" value="F:zinc ion binding"/>
    <property type="evidence" value="ECO:0007669"/>
    <property type="project" value="UniProtKB-KW"/>
</dbReference>
<dbReference type="GO" id="GO:0045944">
    <property type="term" value="P:positive regulation of transcription by RNA polymerase II"/>
    <property type="evidence" value="ECO:0000318"/>
    <property type="project" value="GO_Central"/>
</dbReference>
<dbReference type="SMART" id="SM00360">
    <property type="entry name" value="RRM"/>
    <property type="match status" value="1"/>
</dbReference>
<evidence type="ECO:0000256" key="1">
    <source>
        <dbReference type="ARBA" id="ARBA00004123"/>
    </source>
</evidence>
<keyword evidence="10" id="KW-1133">Transmembrane helix</keyword>
<evidence type="ECO:0000259" key="11">
    <source>
        <dbReference type="PROSITE" id="PS50102"/>
    </source>
</evidence>
<protein>
    <submittedName>
        <fullName evidence="14">Putative BRCT domain, Nucleotide-binding alpha-beta plait domain, BRCA1-associated</fullName>
    </submittedName>
    <submittedName>
        <fullName evidence="13">RNA recognition motif domain, BRCT domain, BRCA1-associated, RNA-binding domain superfamily</fullName>
    </submittedName>
</protein>
<dbReference type="InterPro" id="IPR001357">
    <property type="entry name" value="BRCT_dom"/>
</dbReference>
<keyword evidence="9" id="KW-0694">RNA-binding</keyword>
<dbReference type="PANTHER" id="PTHR13763:SF9">
    <property type="entry name" value="BRCA1-ASSOCIATED RING DOMAIN PROTEIN 1"/>
    <property type="match status" value="1"/>
</dbReference>
<dbReference type="Pfam" id="PF00076">
    <property type="entry name" value="RRM_1"/>
    <property type="match status" value="1"/>
</dbReference>
<dbReference type="CDD" id="cd17734">
    <property type="entry name" value="BRCT_Bard1_rpt1"/>
    <property type="match status" value="1"/>
</dbReference>
<dbReference type="Gene3D" id="3.30.70.330">
    <property type="match status" value="1"/>
</dbReference>
<dbReference type="InterPro" id="IPR000504">
    <property type="entry name" value="RRM_dom"/>
</dbReference>
<feature type="transmembrane region" description="Helical" evidence="10">
    <location>
        <begin position="267"/>
        <end position="284"/>
    </location>
</feature>
<proteinExistence type="predicted"/>
<evidence type="ECO:0000256" key="6">
    <source>
        <dbReference type="ARBA" id="ARBA00022833"/>
    </source>
</evidence>
<accession>A0A251TUN8</accession>
<dbReference type="EMBL" id="CM007898">
    <property type="protein sequence ID" value="OTG14848.1"/>
    <property type="molecule type" value="Genomic_DNA"/>
</dbReference>
<gene>
    <name evidence="14" type="ORF">HannXRQ_Chr09g0253951</name>
    <name evidence="13" type="ORF">HanXRQr2_Chr09g0376321</name>
</gene>
<dbReference type="SUPFAM" id="SSF54928">
    <property type="entry name" value="RNA-binding domain, RBD"/>
    <property type="match status" value="1"/>
</dbReference>
<name>A0A251TUN8_HELAN</name>
<dbReference type="AlphaFoldDB" id="A0A251TUN8"/>
<dbReference type="InterPro" id="IPR035979">
    <property type="entry name" value="RBD_domain_sf"/>
</dbReference>
<dbReference type="STRING" id="4232.A0A251TUN8"/>
<dbReference type="Pfam" id="PF00533">
    <property type="entry name" value="BRCT"/>
    <property type="match status" value="1"/>
</dbReference>
<dbReference type="PANTHER" id="PTHR13763">
    <property type="entry name" value="BREAST CANCER TYPE 1 SUSCEPTIBILITY PROTEIN BRCA1"/>
    <property type="match status" value="1"/>
</dbReference>
<keyword evidence="7" id="KW-0234">DNA repair</keyword>
<dbReference type="GO" id="GO:0031436">
    <property type="term" value="C:BRCA1-BARD1 complex"/>
    <property type="evidence" value="ECO:0000318"/>
    <property type="project" value="GO_Central"/>
</dbReference>
<dbReference type="InParanoid" id="A0A251TUN8"/>
<keyword evidence="10" id="KW-0472">Membrane</keyword>
<keyword evidence="5" id="KW-0863">Zinc-finger</keyword>
<dbReference type="GO" id="GO:0000724">
    <property type="term" value="P:double-strand break repair via homologous recombination"/>
    <property type="evidence" value="ECO:0000318"/>
    <property type="project" value="GO_Central"/>
</dbReference>
<evidence type="ECO:0000256" key="10">
    <source>
        <dbReference type="SAM" id="Phobius"/>
    </source>
</evidence>
<evidence type="ECO:0000256" key="8">
    <source>
        <dbReference type="ARBA" id="ARBA00023242"/>
    </source>
</evidence>